<keyword evidence="12" id="KW-1185">Reference proteome</keyword>
<dbReference type="AlphaFoldDB" id="A0AAD7JWX6"/>
<keyword evidence="3 8" id="KW-0813">Transport</keyword>
<evidence type="ECO:0000313" key="12">
    <source>
        <dbReference type="Proteomes" id="UP001215598"/>
    </source>
</evidence>
<evidence type="ECO:0000256" key="2">
    <source>
        <dbReference type="ARBA" id="ARBA00010992"/>
    </source>
</evidence>
<reference evidence="11" key="1">
    <citation type="submission" date="2023-03" db="EMBL/GenBank/DDBJ databases">
        <title>Massive genome expansion in bonnet fungi (Mycena s.s.) driven by repeated elements and novel gene families across ecological guilds.</title>
        <authorList>
            <consortium name="Lawrence Berkeley National Laboratory"/>
            <person name="Harder C.B."/>
            <person name="Miyauchi S."/>
            <person name="Viragh M."/>
            <person name="Kuo A."/>
            <person name="Thoen E."/>
            <person name="Andreopoulos B."/>
            <person name="Lu D."/>
            <person name="Skrede I."/>
            <person name="Drula E."/>
            <person name="Henrissat B."/>
            <person name="Morin E."/>
            <person name="Kohler A."/>
            <person name="Barry K."/>
            <person name="LaButti K."/>
            <person name="Morin E."/>
            <person name="Salamov A."/>
            <person name="Lipzen A."/>
            <person name="Mereny Z."/>
            <person name="Hegedus B."/>
            <person name="Baldrian P."/>
            <person name="Stursova M."/>
            <person name="Weitz H."/>
            <person name="Taylor A."/>
            <person name="Grigoriev I.V."/>
            <person name="Nagy L.G."/>
            <person name="Martin F."/>
            <person name="Kauserud H."/>
        </authorList>
    </citation>
    <scope>NUCLEOTIDE SEQUENCE</scope>
    <source>
        <strain evidence="11">CBHHK182m</strain>
    </source>
</reference>
<comment type="caution">
    <text evidence="11">The sequence shown here is derived from an EMBL/GenBank/DDBJ whole genome shotgun (WGS) entry which is preliminary data.</text>
</comment>
<dbReference type="Proteomes" id="UP001215598">
    <property type="component" value="Unassembled WGS sequence"/>
</dbReference>
<dbReference type="EMBL" id="JARKIB010000013">
    <property type="protein sequence ID" value="KAJ7773480.1"/>
    <property type="molecule type" value="Genomic_DNA"/>
</dbReference>
<dbReference type="PROSITE" id="PS50850">
    <property type="entry name" value="MFS"/>
    <property type="match status" value="1"/>
</dbReference>
<feature type="transmembrane region" description="Helical" evidence="9">
    <location>
        <begin position="61"/>
        <end position="82"/>
    </location>
</feature>
<dbReference type="InterPro" id="IPR036259">
    <property type="entry name" value="MFS_trans_sf"/>
</dbReference>
<feature type="transmembrane region" description="Helical" evidence="9">
    <location>
        <begin position="384"/>
        <end position="403"/>
    </location>
</feature>
<feature type="transmembrane region" description="Helical" evidence="9">
    <location>
        <begin position="126"/>
        <end position="147"/>
    </location>
</feature>
<dbReference type="Gene3D" id="1.20.1250.20">
    <property type="entry name" value="MFS general substrate transporter like domains"/>
    <property type="match status" value="1"/>
</dbReference>
<proteinExistence type="inferred from homology"/>
<keyword evidence="4 9" id="KW-0812">Transmembrane</keyword>
<sequence length="553" mass="59716">MTIASQLQDIKHYRNAYILALSAAMGSVFYGYDIGIIGGVITLPAFKSYFGVNEMSASAKAALSGNIVAILQGGCFFGALGVGYFSNRWGRKPCMIAAGLFYIVGSVIQAVVGLGTSEKRALSVLYFARFFAGLGVGMVSAIVPTYVSEATPRAIRGRCTGMIQLANNLGIMLSYWVNYSASLHISPTSAIQWRMPFAVQVIPGVLFCLLVPFQPESPRFLVEQGDYEGAARSLAFVTRTTPDDKAVLATVEEIKADFAGRSNLSIFQQFAHMGDSRAIALRCAIPSIVMFGQQWSGTNAINYFSPQIFAALGISGTTSGLLATGVYGVVKVVSVSLVLAFAVEGIGRKKCLIIGGLGQGAMMLWLGGYTGLHPSTKIIPSSYVSIISVYLYAVFYCIGWGPLPWVVAAEVAPNHLRTGAMSIAIGVNWLFSFTISKITPIMLNNIKYGTFLLFGFCCLTMAVWAWLCLPETTGYALEDIGLLFESDVILRSVQDAPGGKWFIGDRRAVPIEKLRELHGPRAEGEGERDVDEKITDERLDLESGRKDSEVDVI</sequence>
<feature type="transmembrane region" description="Helical" evidence="9">
    <location>
        <begin position="159"/>
        <end position="177"/>
    </location>
</feature>
<name>A0AAD7JWX6_9AGAR</name>
<keyword evidence="6 9" id="KW-0472">Membrane</keyword>
<dbReference type="InterPro" id="IPR005829">
    <property type="entry name" value="Sugar_transporter_CS"/>
</dbReference>
<keyword evidence="5 9" id="KW-1133">Transmembrane helix</keyword>
<dbReference type="PRINTS" id="PR00171">
    <property type="entry name" value="SUGRTRNSPORT"/>
</dbReference>
<evidence type="ECO:0000259" key="10">
    <source>
        <dbReference type="PROSITE" id="PS50850"/>
    </source>
</evidence>
<evidence type="ECO:0000256" key="1">
    <source>
        <dbReference type="ARBA" id="ARBA00004141"/>
    </source>
</evidence>
<evidence type="ECO:0000256" key="5">
    <source>
        <dbReference type="ARBA" id="ARBA00022989"/>
    </source>
</evidence>
<dbReference type="PROSITE" id="PS00216">
    <property type="entry name" value="SUGAR_TRANSPORT_1"/>
    <property type="match status" value="1"/>
</dbReference>
<organism evidence="11 12">
    <name type="scientific">Mycena metata</name>
    <dbReference type="NCBI Taxonomy" id="1033252"/>
    <lineage>
        <taxon>Eukaryota</taxon>
        <taxon>Fungi</taxon>
        <taxon>Dikarya</taxon>
        <taxon>Basidiomycota</taxon>
        <taxon>Agaricomycotina</taxon>
        <taxon>Agaricomycetes</taxon>
        <taxon>Agaricomycetidae</taxon>
        <taxon>Agaricales</taxon>
        <taxon>Marasmiineae</taxon>
        <taxon>Mycenaceae</taxon>
        <taxon>Mycena</taxon>
    </lineage>
</organism>
<evidence type="ECO:0000256" key="4">
    <source>
        <dbReference type="ARBA" id="ARBA00022692"/>
    </source>
</evidence>
<feature type="transmembrane region" description="Helical" evidence="9">
    <location>
        <begin position="352"/>
        <end position="372"/>
    </location>
</feature>
<dbReference type="InterPro" id="IPR020846">
    <property type="entry name" value="MFS_dom"/>
</dbReference>
<feature type="transmembrane region" description="Helical" evidence="9">
    <location>
        <begin position="16"/>
        <end position="41"/>
    </location>
</feature>
<evidence type="ECO:0000256" key="3">
    <source>
        <dbReference type="ARBA" id="ARBA00022448"/>
    </source>
</evidence>
<protein>
    <submittedName>
        <fullName evidence="11">General substrate transporter</fullName>
    </submittedName>
</protein>
<dbReference type="InterPro" id="IPR003663">
    <property type="entry name" value="Sugar/inositol_transpt"/>
</dbReference>
<dbReference type="PANTHER" id="PTHR48022">
    <property type="entry name" value="PLASTIDIC GLUCOSE TRANSPORTER 4"/>
    <property type="match status" value="1"/>
</dbReference>
<feature type="transmembrane region" description="Helical" evidence="9">
    <location>
        <begin position="415"/>
        <end position="436"/>
    </location>
</feature>
<gene>
    <name evidence="11" type="ORF">B0H16DRAFT_1512494</name>
</gene>
<evidence type="ECO:0000256" key="7">
    <source>
        <dbReference type="ARBA" id="ARBA00049119"/>
    </source>
</evidence>
<dbReference type="SUPFAM" id="SSF103473">
    <property type="entry name" value="MFS general substrate transporter"/>
    <property type="match status" value="1"/>
</dbReference>
<evidence type="ECO:0000256" key="9">
    <source>
        <dbReference type="SAM" id="Phobius"/>
    </source>
</evidence>
<feature type="transmembrane region" description="Helical" evidence="9">
    <location>
        <begin position="197"/>
        <end position="213"/>
    </location>
</feature>
<feature type="transmembrane region" description="Helical" evidence="9">
    <location>
        <begin position="94"/>
        <end position="114"/>
    </location>
</feature>
<feature type="domain" description="Major facilitator superfamily (MFS) profile" evidence="10">
    <location>
        <begin position="19"/>
        <end position="473"/>
    </location>
</feature>
<feature type="transmembrane region" description="Helical" evidence="9">
    <location>
        <begin position="448"/>
        <end position="467"/>
    </location>
</feature>
<accession>A0AAD7JWX6</accession>
<dbReference type="PROSITE" id="PS00217">
    <property type="entry name" value="SUGAR_TRANSPORT_2"/>
    <property type="match status" value="1"/>
</dbReference>
<dbReference type="PANTHER" id="PTHR48022:SF81">
    <property type="entry name" value="MAJOR FACILITATOR SUPERFAMILY (MFS) PROFILE DOMAIN-CONTAINING PROTEIN"/>
    <property type="match status" value="1"/>
</dbReference>
<dbReference type="NCBIfam" id="TIGR00879">
    <property type="entry name" value="SP"/>
    <property type="match status" value="1"/>
</dbReference>
<dbReference type="InterPro" id="IPR005828">
    <property type="entry name" value="MFS_sugar_transport-like"/>
</dbReference>
<comment type="subcellular location">
    <subcellularLocation>
        <location evidence="1">Membrane</location>
        <topology evidence="1">Multi-pass membrane protein</topology>
    </subcellularLocation>
</comment>
<dbReference type="InterPro" id="IPR050360">
    <property type="entry name" value="MFS_Sugar_Transporters"/>
</dbReference>
<dbReference type="GO" id="GO:0016020">
    <property type="term" value="C:membrane"/>
    <property type="evidence" value="ECO:0007669"/>
    <property type="project" value="UniProtKB-SubCell"/>
</dbReference>
<dbReference type="GO" id="GO:0005351">
    <property type="term" value="F:carbohydrate:proton symporter activity"/>
    <property type="evidence" value="ECO:0007669"/>
    <property type="project" value="TreeGrafter"/>
</dbReference>
<evidence type="ECO:0000256" key="8">
    <source>
        <dbReference type="RuleBase" id="RU003346"/>
    </source>
</evidence>
<evidence type="ECO:0000256" key="6">
    <source>
        <dbReference type="ARBA" id="ARBA00023136"/>
    </source>
</evidence>
<dbReference type="Pfam" id="PF00083">
    <property type="entry name" value="Sugar_tr"/>
    <property type="match status" value="1"/>
</dbReference>
<evidence type="ECO:0000313" key="11">
    <source>
        <dbReference type="EMBL" id="KAJ7773480.1"/>
    </source>
</evidence>
<comment type="catalytic activity">
    <reaction evidence="7">
        <text>myo-inositol(out) + H(+)(out) = myo-inositol(in) + H(+)(in)</text>
        <dbReference type="Rhea" id="RHEA:60364"/>
        <dbReference type="ChEBI" id="CHEBI:15378"/>
        <dbReference type="ChEBI" id="CHEBI:17268"/>
    </reaction>
</comment>
<comment type="similarity">
    <text evidence="2 8">Belongs to the major facilitator superfamily. Sugar transporter (TC 2.A.1.1) family.</text>
</comment>